<proteinExistence type="predicted"/>
<protein>
    <recommendedName>
        <fullName evidence="4">Inner centromere protein ARK-binding domain-containing protein</fullName>
    </recommendedName>
</protein>
<feature type="compositionally biased region" description="Basic and acidic residues" evidence="1">
    <location>
        <begin position="1267"/>
        <end position="1278"/>
    </location>
</feature>
<dbReference type="PANTHER" id="PTHR13738:SF1">
    <property type="entry name" value="TROPONIN I"/>
    <property type="match status" value="1"/>
</dbReference>
<reference evidence="2 3" key="1">
    <citation type="journal article" date="2022" name="Nat. Plants">
        <title>Genomes of leafy and leafless Platanthera orchids illuminate the evolution of mycoheterotrophy.</title>
        <authorList>
            <person name="Li M.H."/>
            <person name="Liu K.W."/>
            <person name="Li Z."/>
            <person name="Lu H.C."/>
            <person name="Ye Q.L."/>
            <person name="Zhang D."/>
            <person name="Wang J.Y."/>
            <person name="Li Y.F."/>
            <person name="Zhong Z.M."/>
            <person name="Liu X."/>
            <person name="Yu X."/>
            <person name="Liu D.K."/>
            <person name="Tu X.D."/>
            <person name="Liu B."/>
            <person name="Hao Y."/>
            <person name="Liao X.Y."/>
            <person name="Jiang Y.T."/>
            <person name="Sun W.H."/>
            <person name="Chen J."/>
            <person name="Chen Y.Q."/>
            <person name="Ai Y."/>
            <person name="Zhai J.W."/>
            <person name="Wu S.S."/>
            <person name="Zhou Z."/>
            <person name="Hsiao Y.Y."/>
            <person name="Wu W.L."/>
            <person name="Chen Y.Y."/>
            <person name="Lin Y.F."/>
            <person name="Hsu J.L."/>
            <person name="Li C.Y."/>
            <person name="Wang Z.W."/>
            <person name="Zhao X."/>
            <person name="Zhong W.Y."/>
            <person name="Ma X.K."/>
            <person name="Ma L."/>
            <person name="Huang J."/>
            <person name="Chen G.Z."/>
            <person name="Huang M.Z."/>
            <person name="Huang L."/>
            <person name="Peng D.H."/>
            <person name="Luo Y.B."/>
            <person name="Zou S.Q."/>
            <person name="Chen S.P."/>
            <person name="Lan S."/>
            <person name="Tsai W.C."/>
            <person name="Van de Peer Y."/>
            <person name="Liu Z.J."/>
        </authorList>
    </citation>
    <scope>NUCLEOTIDE SEQUENCE [LARGE SCALE GENOMIC DNA]</scope>
    <source>
        <strain evidence="2">Lor288</strain>
    </source>
</reference>
<feature type="compositionally biased region" description="Low complexity" evidence="1">
    <location>
        <begin position="1104"/>
        <end position="1119"/>
    </location>
</feature>
<accession>A0ABR2LTP9</accession>
<gene>
    <name evidence="2" type="ORF">KSP40_PGU016855</name>
</gene>
<dbReference type="PANTHER" id="PTHR13738">
    <property type="entry name" value="TROPONIN I"/>
    <property type="match status" value="1"/>
</dbReference>
<evidence type="ECO:0000256" key="1">
    <source>
        <dbReference type="SAM" id="MobiDB-lite"/>
    </source>
</evidence>
<feature type="compositionally biased region" description="Basic and acidic residues" evidence="1">
    <location>
        <begin position="1081"/>
        <end position="1097"/>
    </location>
</feature>
<feature type="region of interest" description="Disordered" evidence="1">
    <location>
        <begin position="1209"/>
        <end position="1238"/>
    </location>
</feature>
<feature type="compositionally biased region" description="Polar residues" evidence="1">
    <location>
        <begin position="168"/>
        <end position="179"/>
    </location>
</feature>
<feature type="region of interest" description="Disordered" evidence="1">
    <location>
        <begin position="1267"/>
        <end position="1286"/>
    </location>
</feature>
<keyword evidence="3" id="KW-1185">Reference proteome</keyword>
<feature type="region of interest" description="Disordered" evidence="1">
    <location>
        <begin position="1081"/>
        <end position="1123"/>
    </location>
</feature>
<evidence type="ECO:0000313" key="2">
    <source>
        <dbReference type="EMBL" id="KAK8950313.1"/>
    </source>
</evidence>
<evidence type="ECO:0008006" key="4">
    <source>
        <dbReference type="Google" id="ProtNLM"/>
    </source>
</evidence>
<feature type="compositionally biased region" description="Basic and acidic residues" evidence="1">
    <location>
        <begin position="1211"/>
        <end position="1238"/>
    </location>
</feature>
<feature type="region of interest" description="Disordered" evidence="1">
    <location>
        <begin position="166"/>
        <end position="198"/>
    </location>
</feature>
<sequence>MTTMERLFIEIFDRKSRIERQLHRQFESYGESLALSVIADGGRPPPWLWERARGTAGHPDPGGWNKEQLISGIVFPVRMVNASLVDPGTSFIMPETADGNACKPAKLFGEVPSLDEPVAVDLINTEDPKISKQNHNRAVDANAVEDCSELGELNRFSNSRSIQRDYESNLSQKTKTTHLQGDDRASNKKTGIKTRSRAASEKKVDCVDSLVANKCADTAKKSMTEKALVSEPHIKVSDCEYENSFPRWKKKYKSSNVIATSPRSRARSFLDINQQNVCKYQTESVSDSAVFQSSPKLPTIQIPTVQPPAAEQNNKLHVLKDDSDFRSSIHDMVIAPNGVGKNKDLQIVEENLGVCSGHQVRPTNLMLSESKINHTTGDAESLFSYVDAFENIVSGNLGHRDESKEPYDAPQCLYRSDITSISNTAGVNFNCDETMPKFERFNIDLPYTLEDSITYKDDDIPSIAKERAFALEKLRLSSIMPTPSCKPSLMNKINIVPNCFHSSPPGMLENMDLGFSPEPNNPDIKHFSASSSLKLMDLCCNIGSQLDGRTLENSHSLSSSSAWFGSELKNLSLTPSVQKFSHGRLSRKRSFSSATASGSIHLEDNEVTICPDTAKKSMTEKALVSEPHIKVSDCEYENSFPRWKKKYKSSNIIATSPRSRARSFLDINQQNVCKYQTESVSDSAVFQSSPKLPTIQIPTVQPPATEQNNKLHVLKDDSDFRSSIHDMVIAPNGVGKNKDLQIVEENLGVCSGHQVRPTNLMLSESKINHTTRDAESLFSYVDAFENIASGNLDHRDESKEPYDAPQCLYRSDITSISNTAGVNFNCDETMPEFERFNIDLPYTLEDSIMYKDDDIPSIAKERAFVLEKLRLSSIMPTPSFKPSLMNKINIVPNCFHSSFPGMLENMDLGCSLEPNNPDIKHFTASSSFKLMDLCCNIGSQLDGRTLENSHSLSSSSAWFGSELKNLSLTPPVQKFNHGRLSRKRSFSSATGSPIPELTCFRIDENSSTIEENDDFVLVEHSSSRNLEVSSNVEPLSDVTGLYQNNRSSHSNFREFMVRDSLESVNSDSTCSHGFDYVGRESKVENKENPRHTNDIKKPQKATGRLSKIQSRLSSKSSESYGNYQKIRKGSKPANIISNISSFVPHIQQKQYGASRLQGMKDIKVKALEAAETAKRLENQKKLEREKKKAAAKLEREKIRQENAKLLKLKQKQKEEEKKKKEEYVAARKRQREEEERKVKERKRRCVEETRTLQRECEEKLHYEKDGKDFRQRAMDEKQNKRKQTTKGLTNLEKEGCQIASEVQHHTIQYSSATTNLCDDKIQALGGSDEHNFENGVTCSNVSREANEEMLSAAQISPDLQSYDMSPYQNSDDEEREDSWHKKKYIPMWASSILCGLTTPLIANKSAHFNNLIALYPQEVGSQRSHKTFPTYDVFALSDFRSHMPFS</sequence>
<dbReference type="EMBL" id="JBBWWR010000015">
    <property type="protein sequence ID" value="KAK8950313.1"/>
    <property type="molecule type" value="Genomic_DNA"/>
</dbReference>
<comment type="caution">
    <text evidence="2">The sequence shown here is derived from an EMBL/GenBank/DDBJ whole genome shotgun (WGS) entry which is preliminary data.</text>
</comment>
<dbReference type="InterPro" id="IPR050875">
    <property type="entry name" value="Troponin_I"/>
</dbReference>
<dbReference type="Proteomes" id="UP001412067">
    <property type="component" value="Unassembled WGS sequence"/>
</dbReference>
<evidence type="ECO:0000313" key="3">
    <source>
        <dbReference type="Proteomes" id="UP001412067"/>
    </source>
</evidence>
<organism evidence="2 3">
    <name type="scientific">Platanthera guangdongensis</name>
    <dbReference type="NCBI Taxonomy" id="2320717"/>
    <lineage>
        <taxon>Eukaryota</taxon>
        <taxon>Viridiplantae</taxon>
        <taxon>Streptophyta</taxon>
        <taxon>Embryophyta</taxon>
        <taxon>Tracheophyta</taxon>
        <taxon>Spermatophyta</taxon>
        <taxon>Magnoliopsida</taxon>
        <taxon>Liliopsida</taxon>
        <taxon>Asparagales</taxon>
        <taxon>Orchidaceae</taxon>
        <taxon>Orchidoideae</taxon>
        <taxon>Orchideae</taxon>
        <taxon>Orchidinae</taxon>
        <taxon>Platanthera</taxon>
    </lineage>
</organism>
<name>A0ABR2LTP9_9ASPA</name>